<dbReference type="InterPro" id="IPR036034">
    <property type="entry name" value="PDZ_sf"/>
</dbReference>
<dbReference type="Gene3D" id="2.30.42.10">
    <property type="match status" value="1"/>
</dbReference>
<dbReference type="Proteomes" id="UP000483379">
    <property type="component" value="Unassembled WGS sequence"/>
</dbReference>
<dbReference type="InterPro" id="IPR001478">
    <property type="entry name" value="PDZ"/>
</dbReference>
<dbReference type="SUPFAM" id="SSF50156">
    <property type="entry name" value="PDZ domain-like"/>
    <property type="match status" value="1"/>
</dbReference>
<evidence type="ECO:0000313" key="4">
    <source>
        <dbReference type="Proteomes" id="UP000483379"/>
    </source>
</evidence>
<keyword evidence="1" id="KW-0732">Signal</keyword>
<reference evidence="3 4" key="1">
    <citation type="submission" date="2020-02" db="EMBL/GenBank/DDBJ databases">
        <title>Genome sequences of Thiorhodococcus mannitoliphagus and Thiorhodococcus minor, purple sulfur photosynthetic bacteria in the gammaproteobacterial family, Chromatiaceae.</title>
        <authorList>
            <person name="Aviles F.A."/>
            <person name="Meyer T.E."/>
            <person name="Kyndt J.A."/>
        </authorList>
    </citation>
    <scope>NUCLEOTIDE SEQUENCE [LARGE SCALE GENOMIC DNA]</scope>
    <source>
        <strain evidence="3 4">DSM 11518</strain>
    </source>
</reference>
<keyword evidence="4" id="KW-1185">Reference proteome</keyword>
<dbReference type="PROSITE" id="PS50106">
    <property type="entry name" value="PDZ"/>
    <property type="match status" value="1"/>
</dbReference>
<comment type="caution">
    <text evidence="3">The sequence shown here is derived from an EMBL/GenBank/DDBJ whole genome shotgun (WGS) entry which is preliminary data.</text>
</comment>
<organism evidence="3 4">
    <name type="scientific">Thiorhodococcus minor</name>
    <dbReference type="NCBI Taxonomy" id="57489"/>
    <lineage>
        <taxon>Bacteria</taxon>
        <taxon>Pseudomonadati</taxon>
        <taxon>Pseudomonadota</taxon>
        <taxon>Gammaproteobacteria</taxon>
        <taxon>Chromatiales</taxon>
        <taxon>Chromatiaceae</taxon>
        <taxon>Thiorhodococcus</taxon>
    </lineage>
</organism>
<feature type="domain" description="PDZ" evidence="2">
    <location>
        <begin position="82"/>
        <end position="171"/>
    </location>
</feature>
<name>A0A6M0K3U6_9GAMM</name>
<feature type="chain" id="PRO_5026830404" evidence="1">
    <location>
        <begin position="22"/>
        <end position="181"/>
    </location>
</feature>
<evidence type="ECO:0000256" key="1">
    <source>
        <dbReference type="SAM" id="SignalP"/>
    </source>
</evidence>
<proteinExistence type="predicted"/>
<sequence>MLKRCGAVVVLSWLCSGCSGTAVITESRADRVVIEASNATDASVSAEANRGCAFYGRSALPASSTCLDAACARQDHEFTCSRVDTHRIASPWLGISVDDIRDHQYAEPPGSPEVVVTRIFVDRPAFQAGLRVGDIVEAFNGTRITAAAMLIPLKKKVRPGNRVELSIRRGGERLARVIRPR</sequence>
<evidence type="ECO:0000259" key="2">
    <source>
        <dbReference type="PROSITE" id="PS50106"/>
    </source>
</evidence>
<protein>
    <submittedName>
        <fullName evidence="3">PDZ domain-containing protein</fullName>
    </submittedName>
</protein>
<dbReference type="AlphaFoldDB" id="A0A6M0K3U6"/>
<dbReference type="Pfam" id="PF13180">
    <property type="entry name" value="PDZ_2"/>
    <property type="match status" value="1"/>
</dbReference>
<dbReference type="SMART" id="SM00228">
    <property type="entry name" value="PDZ"/>
    <property type="match status" value="1"/>
</dbReference>
<feature type="signal peptide" evidence="1">
    <location>
        <begin position="1"/>
        <end position="21"/>
    </location>
</feature>
<dbReference type="RefSeq" id="WP_164454623.1">
    <property type="nucleotide sequence ID" value="NZ_JAAIJQ010000074.1"/>
</dbReference>
<evidence type="ECO:0000313" key="3">
    <source>
        <dbReference type="EMBL" id="NEV64089.1"/>
    </source>
</evidence>
<gene>
    <name evidence="3" type="ORF">G3446_19745</name>
</gene>
<dbReference type="EMBL" id="JAAIJQ010000074">
    <property type="protein sequence ID" value="NEV64089.1"/>
    <property type="molecule type" value="Genomic_DNA"/>
</dbReference>
<accession>A0A6M0K3U6</accession>